<feature type="non-terminal residue" evidence="2">
    <location>
        <position position="267"/>
    </location>
</feature>
<dbReference type="CDD" id="cd14256">
    <property type="entry name" value="Dockerin_I"/>
    <property type="match status" value="1"/>
</dbReference>
<organism evidence="2">
    <name type="scientific">marine metagenome</name>
    <dbReference type="NCBI Taxonomy" id="408172"/>
    <lineage>
        <taxon>unclassified sequences</taxon>
        <taxon>metagenomes</taxon>
        <taxon>ecological metagenomes</taxon>
    </lineage>
</organism>
<dbReference type="Pfam" id="PF00404">
    <property type="entry name" value="Dockerin_1"/>
    <property type="match status" value="1"/>
</dbReference>
<accession>A0A381S7K1</accession>
<dbReference type="SUPFAM" id="SSF63446">
    <property type="entry name" value="Type I dockerin domain"/>
    <property type="match status" value="1"/>
</dbReference>
<protein>
    <recommendedName>
        <fullName evidence="1">Dockerin domain-containing protein</fullName>
    </recommendedName>
</protein>
<proteinExistence type="predicted"/>
<dbReference type="AlphaFoldDB" id="A0A381S7K1"/>
<reference evidence="2" key="1">
    <citation type="submission" date="2018-05" db="EMBL/GenBank/DDBJ databases">
        <authorList>
            <person name="Lanie J.A."/>
            <person name="Ng W.-L."/>
            <person name="Kazmierczak K.M."/>
            <person name="Andrzejewski T.M."/>
            <person name="Davidsen T.M."/>
            <person name="Wayne K.J."/>
            <person name="Tettelin H."/>
            <person name="Glass J.I."/>
            <person name="Rusch D."/>
            <person name="Podicherti R."/>
            <person name="Tsui H.-C.T."/>
            <person name="Winkler M.E."/>
        </authorList>
    </citation>
    <scope>NUCLEOTIDE SEQUENCE</scope>
</reference>
<dbReference type="InterPro" id="IPR016134">
    <property type="entry name" value="Dockerin_dom"/>
</dbReference>
<sequence length="267" mass="30536">MIKKILPLFIVLTILSAQIEFNEGPYGSEYFDIAGPFTLVDLNLELGDVNSDNTVNILDIIATVNHVLGYDVFTDAQIAQADLNFDGSVDILDIVALANLVLSPEPGAWDFETQWNGEESYIFFTLGPTSSTTLWNDSYYDDLLEDSPDNVHYFFLSNRTTYFQDVRDVRGEFDVILLGMSEEEQAHWKRHLHYIPDKCDSHGEEFVDAVCGIRSISIDRFQRWREVGYLGNPANFSGTYISYLAHEALYFNYEYGALYEPDEDYDE</sequence>
<dbReference type="GO" id="GO:0004553">
    <property type="term" value="F:hydrolase activity, hydrolyzing O-glycosyl compounds"/>
    <property type="evidence" value="ECO:0007669"/>
    <property type="project" value="InterPro"/>
</dbReference>
<dbReference type="InterPro" id="IPR002105">
    <property type="entry name" value="Dockerin_1_rpt"/>
</dbReference>
<dbReference type="InterPro" id="IPR036439">
    <property type="entry name" value="Dockerin_dom_sf"/>
</dbReference>
<feature type="domain" description="Dockerin" evidence="1">
    <location>
        <begin position="42"/>
        <end position="107"/>
    </location>
</feature>
<dbReference type="GO" id="GO:0000272">
    <property type="term" value="P:polysaccharide catabolic process"/>
    <property type="evidence" value="ECO:0007669"/>
    <property type="project" value="InterPro"/>
</dbReference>
<name>A0A381S7K1_9ZZZZ</name>
<evidence type="ECO:0000313" key="2">
    <source>
        <dbReference type="EMBL" id="SUZ97103.1"/>
    </source>
</evidence>
<evidence type="ECO:0000259" key="1">
    <source>
        <dbReference type="PROSITE" id="PS51766"/>
    </source>
</evidence>
<dbReference type="PROSITE" id="PS51766">
    <property type="entry name" value="DOCKERIN"/>
    <property type="match status" value="1"/>
</dbReference>
<dbReference type="EMBL" id="UINC01002477">
    <property type="protein sequence ID" value="SUZ97103.1"/>
    <property type="molecule type" value="Genomic_DNA"/>
</dbReference>
<dbReference type="Gene3D" id="1.10.1330.10">
    <property type="entry name" value="Dockerin domain"/>
    <property type="match status" value="1"/>
</dbReference>
<gene>
    <name evidence="2" type="ORF">METZ01_LOCUS49957</name>
</gene>